<dbReference type="InterPro" id="IPR011611">
    <property type="entry name" value="PfkB_dom"/>
</dbReference>
<dbReference type="GO" id="GO:0033785">
    <property type="term" value="F:heptose 7-phosphate kinase activity"/>
    <property type="evidence" value="ECO:0007669"/>
    <property type="project" value="UniProtKB-UniRule"/>
</dbReference>
<dbReference type="PANTHER" id="PTHR46969:SF1">
    <property type="entry name" value="BIFUNCTIONAL PROTEIN HLDE"/>
    <property type="match status" value="1"/>
</dbReference>
<feature type="region of interest" description="Cytidylyltransferase" evidence="10">
    <location>
        <begin position="344"/>
        <end position="480"/>
    </location>
</feature>
<dbReference type="InterPro" id="IPR014729">
    <property type="entry name" value="Rossmann-like_a/b/a_fold"/>
</dbReference>
<comment type="pathway">
    <text evidence="10">Nucleotide-sugar biosynthesis; ADP-L-glycero-beta-D-manno-heptose biosynthesis; ADP-L-glycero-beta-D-manno-heptose from D-glycero-beta-D-manno-heptose 7-phosphate: step 3/4.</text>
</comment>
<evidence type="ECO:0000256" key="2">
    <source>
        <dbReference type="ARBA" id="ARBA00003753"/>
    </source>
</evidence>
<evidence type="ECO:0000256" key="1">
    <source>
        <dbReference type="ARBA" id="ARBA00002319"/>
    </source>
</evidence>
<dbReference type="UniPathway" id="UPA00356">
    <property type="reaction ID" value="UER00437"/>
</dbReference>
<proteinExistence type="inferred from homology"/>
<dbReference type="GO" id="GO:0033786">
    <property type="term" value="F:heptose-1-phosphate adenylyltransferase activity"/>
    <property type="evidence" value="ECO:0007669"/>
    <property type="project" value="UniProtKB-UniRule"/>
</dbReference>
<comment type="catalytic activity">
    <reaction evidence="10">
        <text>D-glycero-beta-D-manno-heptose 1-phosphate + ATP + H(+) = ADP-D-glycero-beta-D-manno-heptose + diphosphate</text>
        <dbReference type="Rhea" id="RHEA:27465"/>
        <dbReference type="ChEBI" id="CHEBI:15378"/>
        <dbReference type="ChEBI" id="CHEBI:30616"/>
        <dbReference type="ChEBI" id="CHEBI:33019"/>
        <dbReference type="ChEBI" id="CHEBI:59967"/>
        <dbReference type="ChEBI" id="CHEBI:61593"/>
        <dbReference type="EC" id="2.7.7.70"/>
    </reaction>
</comment>
<feature type="binding site" evidence="10">
    <location>
        <begin position="196"/>
        <end position="199"/>
    </location>
    <ligand>
        <name>ATP</name>
        <dbReference type="ChEBI" id="CHEBI:30616"/>
    </ligand>
</feature>
<feature type="domain" description="Carbohydrate kinase PfkB" evidence="11">
    <location>
        <begin position="12"/>
        <end position="306"/>
    </location>
</feature>
<gene>
    <name evidence="10" type="primary">hldE</name>
    <name evidence="13" type="ORF">DI586_03180</name>
</gene>
<dbReference type="Gene3D" id="3.40.50.620">
    <property type="entry name" value="HUPs"/>
    <property type="match status" value="1"/>
</dbReference>
<evidence type="ECO:0000259" key="11">
    <source>
        <dbReference type="Pfam" id="PF00294"/>
    </source>
</evidence>
<dbReference type="GO" id="GO:0016773">
    <property type="term" value="F:phosphotransferase activity, alcohol group as acceptor"/>
    <property type="evidence" value="ECO:0007669"/>
    <property type="project" value="InterPro"/>
</dbReference>
<evidence type="ECO:0000313" key="13">
    <source>
        <dbReference type="EMBL" id="PZP56574.1"/>
    </source>
</evidence>
<keyword evidence="7 10" id="KW-0067">ATP-binding</keyword>
<evidence type="ECO:0000259" key="12">
    <source>
        <dbReference type="Pfam" id="PF01467"/>
    </source>
</evidence>
<evidence type="ECO:0000256" key="10">
    <source>
        <dbReference type="HAMAP-Rule" id="MF_01603"/>
    </source>
</evidence>
<sequence length="480" mass="50595">MGFSSKDFRDIRVIVIGDIMLDRYVYGEVTRISPEGPFPILSVSRERNGLGGAGNVFANLKSLGVDARIIGVVGQDEGANTIRSLCGPGAEFIEAGDRPTIQKIRFVGNGAQMMRADHEIIAPLLEADEGKLIELVKTEIRFAKAVILSDYGKGMFSKKGLAEIIAEARSLGIPVLVDPKGKDYTIYNGANIVTPNRKELAEGSGAPSLSGDADIADAAVKLLAMSGIESIVATRSEDGMTVLDGIDGVPVHIKTMAQEVTDVSGAGDTVIATLAAGIAAGLSLVEAATLANKAAGIAVAKAGAHAVTAEELFSHTIGYESYATWDAAKEKITSWKEMGLKVGFTNGCFDILHAGHVTYLKEAASHCDRLVLGLNHDKSVRILKGETRPVNAEADRATVMAGLGSVDLVVLFGAEEADADNTPCDIIGYLQPDIIFKGGDYTEDQLPEAKVARSYGGDVKIMGVVEGRSTTNIIKKIYAA</sequence>
<feature type="region of interest" description="Ribokinase" evidence="10">
    <location>
        <begin position="1"/>
        <end position="318"/>
    </location>
</feature>
<comment type="similarity">
    <text evidence="10">In the C-terminal section; belongs to the cytidylyltransferase family.</text>
</comment>
<evidence type="ECO:0000313" key="14">
    <source>
        <dbReference type="Proteomes" id="UP000249739"/>
    </source>
</evidence>
<evidence type="ECO:0000256" key="8">
    <source>
        <dbReference type="ARBA" id="ARBA00023268"/>
    </source>
</evidence>
<keyword evidence="3 10" id="KW-0808">Transferase</keyword>
<comment type="pathway">
    <text evidence="10">Nucleotide-sugar biosynthesis; ADP-L-glycero-beta-D-manno-heptose biosynthesis; ADP-L-glycero-beta-D-manno-heptose from D-glycero-beta-D-manno-heptose 7-phosphate: step 1/4.</text>
</comment>
<comment type="subunit">
    <text evidence="10">Homodimer.</text>
</comment>
<feature type="active site" evidence="10">
    <location>
        <position position="268"/>
    </location>
</feature>
<organism evidence="13 14">
    <name type="scientific">Micavibrio aeruginosavorus</name>
    <dbReference type="NCBI Taxonomy" id="349221"/>
    <lineage>
        <taxon>Bacteria</taxon>
        <taxon>Pseudomonadati</taxon>
        <taxon>Bdellovibrionota</taxon>
        <taxon>Bdellovibrionia</taxon>
        <taxon>Bdellovibrionales</taxon>
        <taxon>Pseudobdellovibrionaceae</taxon>
        <taxon>Micavibrio</taxon>
    </lineage>
</organism>
<feature type="domain" description="Cytidyltransferase-like" evidence="12">
    <location>
        <begin position="344"/>
        <end position="451"/>
    </location>
</feature>
<dbReference type="GO" id="GO:0097171">
    <property type="term" value="P:ADP-L-glycero-beta-D-manno-heptose biosynthetic process"/>
    <property type="evidence" value="ECO:0007669"/>
    <property type="project" value="UniProtKB-UniPathway"/>
</dbReference>
<comment type="function">
    <text evidence="1 10">Catalyzes the phosphorylation of D-glycero-D-manno-heptose 7-phosphate at the C-1 position to selectively form D-glycero-beta-D-manno-heptose-1,7-bisphosphate.</text>
</comment>
<dbReference type="InterPro" id="IPR029056">
    <property type="entry name" value="Ribokinase-like"/>
</dbReference>
<dbReference type="PANTHER" id="PTHR46969">
    <property type="entry name" value="BIFUNCTIONAL PROTEIN HLDE"/>
    <property type="match status" value="1"/>
</dbReference>
<evidence type="ECO:0000256" key="6">
    <source>
        <dbReference type="ARBA" id="ARBA00022777"/>
    </source>
</evidence>
<protein>
    <recommendedName>
        <fullName evidence="10">Bifunctional protein HldE</fullName>
    </recommendedName>
    <domain>
        <recommendedName>
            <fullName evidence="10">D-beta-D-heptose 7-phosphate kinase</fullName>
            <ecNumber evidence="10">2.7.1.167</ecNumber>
        </recommendedName>
        <alternativeName>
            <fullName evidence="10">D-beta-D-heptose 7-phosphotransferase</fullName>
        </alternativeName>
        <alternativeName>
            <fullName evidence="10">D-glycero-beta-D-manno-heptose-7-phosphate kinase</fullName>
        </alternativeName>
    </domain>
    <domain>
        <recommendedName>
            <fullName evidence="10">D-beta-D-heptose 1-phosphate adenylyltransferase</fullName>
            <ecNumber evidence="10">2.7.7.70</ecNumber>
        </recommendedName>
        <alternativeName>
            <fullName evidence="10">D-glycero-beta-D-manno-heptose 1-phosphate adenylyltransferase</fullName>
        </alternativeName>
    </domain>
</protein>
<keyword evidence="9 10" id="KW-0119">Carbohydrate metabolism</keyword>
<evidence type="ECO:0000256" key="7">
    <source>
        <dbReference type="ARBA" id="ARBA00022840"/>
    </source>
</evidence>
<comment type="caution">
    <text evidence="13">The sequence shown here is derived from an EMBL/GenBank/DDBJ whole genome shotgun (WGS) entry which is preliminary data.</text>
</comment>
<dbReference type="GO" id="GO:0005829">
    <property type="term" value="C:cytosol"/>
    <property type="evidence" value="ECO:0007669"/>
    <property type="project" value="TreeGrafter"/>
</dbReference>
<dbReference type="HAMAP" id="MF_01603">
    <property type="entry name" value="HldE"/>
    <property type="match status" value="1"/>
</dbReference>
<evidence type="ECO:0000256" key="5">
    <source>
        <dbReference type="ARBA" id="ARBA00022741"/>
    </source>
</evidence>
<dbReference type="EC" id="2.7.1.167" evidence="10"/>
<dbReference type="SUPFAM" id="SSF53613">
    <property type="entry name" value="Ribokinase-like"/>
    <property type="match status" value="1"/>
</dbReference>
<dbReference type="Proteomes" id="UP000249739">
    <property type="component" value="Unassembled WGS sequence"/>
</dbReference>
<dbReference type="GO" id="GO:0005524">
    <property type="term" value="F:ATP binding"/>
    <property type="evidence" value="ECO:0007669"/>
    <property type="project" value="UniProtKB-UniRule"/>
</dbReference>
<dbReference type="EMBL" id="QFOT01000021">
    <property type="protein sequence ID" value="PZP56574.1"/>
    <property type="molecule type" value="Genomic_DNA"/>
</dbReference>
<dbReference type="AlphaFoldDB" id="A0A2W5FQ86"/>
<keyword evidence="5 10" id="KW-0547">Nucleotide-binding</keyword>
<comment type="similarity">
    <text evidence="10">In the N-terminal section; belongs to the carbohydrate kinase PfkB family.</text>
</comment>
<reference evidence="13 14" key="1">
    <citation type="submission" date="2017-08" db="EMBL/GenBank/DDBJ databases">
        <title>Infants hospitalized years apart are colonized by the same room-sourced microbial strains.</title>
        <authorList>
            <person name="Brooks B."/>
            <person name="Olm M.R."/>
            <person name="Firek B.A."/>
            <person name="Baker R."/>
            <person name="Thomas B.C."/>
            <person name="Morowitz M.J."/>
            <person name="Banfield J.F."/>
        </authorList>
    </citation>
    <scope>NUCLEOTIDE SEQUENCE [LARGE SCALE GENOMIC DNA]</scope>
    <source>
        <strain evidence="13">S2_006_000_R2_64</strain>
    </source>
</reference>
<dbReference type="CDD" id="cd01172">
    <property type="entry name" value="RfaE_like"/>
    <property type="match status" value="1"/>
</dbReference>
<dbReference type="InterPro" id="IPR004821">
    <property type="entry name" value="Cyt_trans-like"/>
</dbReference>
<name>A0A2W5FQ86_9BACT</name>
<dbReference type="InterPro" id="IPR023030">
    <property type="entry name" value="Bifunc_HldE"/>
</dbReference>
<dbReference type="Pfam" id="PF01467">
    <property type="entry name" value="CTP_transf_like"/>
    <property type="match status" value="1"/>
</dbReference>
<dbReference type="EC" id="2.7.7.70" evidence="10"/>
<keyword evidence="4 10" id="KW-0548">Nucleotidyltransferase</keyword>
<dbReference type="InterPro" id="IPR011913">
    <property type="entry name" value="RfaE_dom_I"/>
</dbReference>
<evidence type="ECO:0000256" key="3">
    <source>
        <dbReference type="ARBA" id="ARBA00022679"/>
    </source>
</evidence>
<keyword evidence="8 10" id="KW-0511">Multifunctional enzyme</keyword>
<dbReference type="SUPFAM" id="SSF52374">
    <property type="entry name" value="Nucleotidylyl transferase"/>
    <property type="match status" value="1"/>
</dbReference>
<comment type="catalytic activity">
    <reaction evidence="10">
        <text>D-glycero-beta-D-manno-heptose 7-phosphate + ATP = D-glycero-beta-D-manno-heptose 1,7-bisphosphate + ADP + H(+)</text>
        <dbReference type="Rhea" id="RHEA:27473"/>
        <dbReference type="ChEBI" id="CHEBI:15378"/>
        <dbReference type="ChEBI" id="CHEBI:30616"/>
        <dbReference type="ChEBI" id="CHEBI:60204"/>
        <dbReference type="ChEBI" id="CHEBI:60208"/>
        <dbReference type="ChEBI" id="CHEBI:456216"/>
        <dbReference type="EC" id="2.7.1.167"/>
    </reaction>
</comment>
<evidence type="ECO:0000256" key="9">
    <source>
        <dbReference type="ARBA" id="ARBA00023277"/>
    </source>
</evidence>
<evidence type="ECO:0000256" key="4">
    <source>
        <dbReference type="ARBA" id="ARBA00022695"/>
    </source>
</evidence>
<keyword evidence="6 10" id="KW-0418">Kinase</keyword>
<dbReference type="Pfam" id="PF00294">
    <property type="entry name" value="PfkB"/>
    <property type="match status" value="1"/>
</dbReference>
<comment type="function">
    <text evidence="2 10">Catalyzes the ADP transfer from ATP to D-glycero-beta-D-manno-heptose 1-phosphate, yielding ADP-D-glycero-beta-D-manno-heptose.</text>
</comment>
<dbReference type="Gene3D" id="3.40.1190.20">
    <property type="match status" value="1"/>
</dbReference>
<dbReference type="NCBIfam" id="TIGR00125">
    <property type="entry name" value="cyt_tran_rel"/>
    <property type="match status" value="1"/>
</dbReference>
<accession>A0A2W5FQ86</accession>